<evidence type="ECO:0000256" key="7">
    <source>
        <dbReference type="ARBA" id="ARBA00022679"/>
    </source>
</evidence>
<evidence type="ECO:0000256" key="11">
    <source>
        <dbReference type="ARBA" id="ARBA00022840"/>
    </source>
</evidence>
<keyword evidence="5" id="KW-0997">Cell inner membrane</keyword>
<evidence type="ECO:0000256" key="3">
    <source>
        <dbReference type="ARBA" id="ARBA00012438"/>
    </source>
</evidence>
<dbReference type="OrthoDB" id="9772100at2"/>
<dbReference type="RefSeq" id="WP_115532616.1">
    <property type="nucleotide sequence ID" value="NZ_QRGA01000003.1"/>
</dbReference>
<feature type="domain" description="Histidine kinase" evidence="17">
    <location>
        <begin position="389"/>
        <end position="641"/>
    </location>
</feature>
<dbReference type="GO" id="GO:0005524">
    <property type="term" value="F:ATP binding"/>
    <property type="evidence" value="ECO:0007669"/>
    <property type="project" value="UniProtKB-KW"/>
</dbReference>
<dbReference type="Gene3D" id="3.30.450.20">
    <property type="entry name" value="PAS domain"/>
    <property type="match status" value="2"/>
</dbReference>
<keyword evidence="10 18" id="KW-0418">Kinase</keyword>
<dbReference type="InterPro" id="IPR036097">
    <property type="entry name" value="HisK_dim/P_sf"/>
</dbReference>
<keyword evidence="6" id="KW-0597">Phosphoprotein</keyword>
<dbReference type="EMBL" id="QRGA01000003">
    <property type="protein sequence ID" value="RDU99949.1"/>
    <property type="molecule type" value="Genomic_DNA"/>
</dbReference>
<dbReference type="SMART" id="SM00388">
    <property type="entry name" value="HisKA"/>
    <property type="match status" value="1"/>
</dbReference>
<keyword evidence="8" id="KW-0812">Transmembrane</keyword>
<evidence type="ECO:0000256" key="1">
    <source>
        <dbReference type="ARBA" id="ARBA00000085"/>
    </source>
</evidence>
<dbReference type="InterPro" id="IPR029151">
    <property type="entry name" value="Sensor-like_sf"/>
</dbReference>
<dbReference type="Pfam" id="PF02518">
    <property type="entry name" value="HATPase_c"/>
    <property type="match status" value="1"/>
</dbReference>
<keyword evidence="9" id="KW-0547">Nucleotide-binding</keyword>
<proteinExistence type="predicted"/>
<dbReference type="SUPFAM" id="SSF103190">
    <property type="entry name" value="Sensory domain-like"/>
    <property type="match status" value="1"/>
</dbReference>
<dbReference type="InterPro" id="IPR036890">
    <property type="entry name" value="HATPase_C_sf"/>
</dbReference>
<evidence type="ECO:0000256" key="9">
    <source>
        <dbReference type="ARBA" id="ARBA00022741"/>
    </source>
</evidence>
<dbReference type="InterPro" id="IPR004358">
    <property type="entry name" value="Sig_transdc_His_kin-like_C"/>
</dbReference>
<name>A0A3D8K403_9BURK</name>
<dbReference type="CDD" id="cd00082">
    <property type="entry name" value="HisKA"/>
    <property type="match status" value="1"/>
</dbReference>
<keyword evidence="19" id="KW-1185">Reference proteome</keyword>
<dbReference type="GO" id="GO:0000155">
    <property type="term" value="F:phosphorelay sensor kinase activity"/>
    <property type="evidence" value="ECO:0007669"/>
    <property type="project" value="InterPro"/>
</dbReference>
<evidence type="ECO:0000313" key="19">
    <source>
        <dbReference type="Proteomes" id="UP000256838"/>
    </source>
</evidence>
<protein>
    <recommendedName>
        <fullName evidence="15">C4-dicarboxylate transport sensor protein DctB</fullName>
        <ecNumber evidence="3">2.7.13.3</ecNumber>
    </recommendedName>
</protein>
<keyword evidence="14" id="KW-0472">Membrane</keyword>
<comment type="caution">
    <text evidence="18">The sequence shown here is derived from an EMBL/GenBank/DDBJ whole genome shotgun (WGS) entry which is preliminary data.</text>
</comment>
<sequence length="657" mass="71034">MTRRLTVVLVLSAALLAVCAATWRITWLRGIDVLQQQAAVRADRTASALGDTLERYESLSYLVASHPLVGEALDTGSPDAIARANRYLEDANAHAHADVTYIIRADGLCLAASNWDRSDSFVGSQYRFRPYFVDAIGARVGRFFGIGTVSHVPGYYISQPVRRNGRIVGAAVLKLNLEWFPGTDANEPVLVVDKHGVIFLSSVRAWKYHAVRDLPSSVAASIEQTRQYDGAPIARLPIRPVRALDTPGARIVRIGARGPSPYYLLAQRPISVPDWQLMTLAPVNSVIDDARNATAAVGFGFISLCLLAFYWRMRRARARDMETGRAMLQAAYAELNRRVEARTADLSAANAQLQTEVAERTRAENELRAAHAELLQTSKLAALGQMAAGITHELNQPLAALRTFSDNTRILIERGALPDARENLEAIAALTDRMGKITNQLKLFVGRAQPSNACSPLARALRNALQLLRERLQRVPLQVRIRELAGELPQVPQVPQLPDAPPPETAGDANAYQLLDLNDESSALIAYCDGLRLEQALINLIGNALDAMESMESAAAPRLSIDIDAGRDALAIAVRDNGPGIPDDVLPRLFEPFFTTKEVGKGLGLGLAIASSIARDCGGSLAARNESGGGAAFVLTLRRAALPAHAAVAQRDTASPT</sequence>
<evidence type="ECO:0000256" key="8">
    <source>
        <dbReference type="ARBA" id="ARBA00022692"/>
    </source>
</evidence>
<dbReference type="Gene3D" id="1.10.287.130">
    <property type="match status" value="1"/>
</dbReference>
<keyword evidence="13" id="KW-0902">Two-component regulatory system</keyword>
<dbReference type="AlphaFoldDB" id="A0A3D8K403"/>
<dbReference type="PANTHER" id="PTHR43065:SF46">
    <property type="entry name" value="C4-DICARBOXYLATE TRANSPORT SENSOR PROTEIN DCTB"/>
    <property type="match status" value="1"/>
</dbReference>
<accession>A0A3D8K403</accession>
<dbReference type="Pfam" id="PF00512">
    <property type="entry name" value="HisKA"/>
    <property type="match status" value="1"/>
</dbReference>
<evidence type="ECO:0000256" key="10">
    <source>
        <dbReference type="ARBA" id="ARBA00022777"/>
    </source>
</evidence>
<dbReference type="InterPro" id="IPR003594">
    <property type="entry name" value="HATPase_dom"/>
</dbReference>
<dbReference type="Gene3D" id="6.10.250.3020">
    <property type="match status" value="1"/>
</dbReference>
<dbReference type="Proteomes" id="UP000256838">
    <property type="component" value="Unassembled WGS sequence"/>
</dbReference>
<gene>
    <name evidence="18" type="ORF">DWV00_06035</name>
</gene>
<comment type="subcellular location">
    <subcellularLocation>
        <location evidence="2">Cell inner membrane</location>
        <topology evidence="2">Multi-pass membrane protein</topology>
    </subcellularLocation>
</comment>
<keyword evidence="7" id="KW-0808">Transferase</keyword>
<evidence type="ECO:0000256" key="4">
    <source>
        <dbReference type="ARBA" id="ARBA00022475"/>
    </source>
</evidence>
<organism evidence="18 19">
    <name type="scientific">Trinickia dinghuensis</name>
    <dbReference type="NCBI Taxonomy" id="2291023"/>
    <lineage>
        <taxon>Bacteria</taxon>
        <taxon>Pseudomonadati</taxon>
        <taxon>Pseudomonadota</taxon>
        <taxon>Betaproteobacteria</taxon>
        <taxon>Burkholderiales</taxon>
        <taxon>Burkholderiaceae</taxon>
        <taxon>Trinickia</taxon>
    </lineage>
</organism>
<evidence type="ECO:0000259" key="17">
    <source>
        <dbReference type="PROSITE" id="PS50109"/>
    </source>
</evidence>
<dbReference type="FunFam" id="1.10.287.130:FF:000049">
    <property type="entry name" value="C4-dicarboxylate transport sensor protein DctB"/>
    <property type="match status" value="1"/>
</dbReference>
<dbReference type="SUPFAM" id="SSF47384">
    <property type="entry name" value="Homodimeric domain of signal transducing histidine kinase"/>
    <property type="match status" value="1"/>
</dbReference>
<keyword evidence="4" id="KW-1003">Cell membrane</keyword>
<keyword evidence="16" id="KW-0175">Coiled coil</keyword>
<dbReference type="SMART" id="SM00387">
    <property type="entry name" value="HATPase_c"/>
    <property type="match status" value="1"/>
</dbReference>
<dbReference type="InterPro" id="IPR003661">
    <property type="entry name" value="HisK_dim/P_dom"/>
</dbReference>
<dbReference type="Gene3D" id="3.30.565.10">
    <property type="entry name" value="Histidine kinase-like ATPase, C-terminal domain"/>
    <property type="match status" value="1"/>
</dbReference>
<evidence type="ECO:0000256" key="12">
    <source>
        <dbReference type="ARBA" id="ARBA00022989"/>
    </source>
</evidence>
<keyword evidence="11" id="KW-0067">ATP-binding</keyword>
<dbReference type="PANTHER" id="PTHR43065">
    <property type="entry name" value="SENSOR HISTIDINE KINASE"/>
    <property type="match status" value="1"/>
</dbReference>
<dbReference type="PROSITE" id="PS50109">
    <property type="entry name" value="HIS_KIN"/>
    <property type="match status" value="1"/>
</dbReference>
<comment type="catalytic activity">
    <reaction evidence="1">
        <text>ATP + protein L-histidine = ADP + protein N-phospho-L-histidine.</text>
        <dbReference type="EC" id="2.7.13.3"/>
    </reaction>
</comment>
<feature type="coiled-coil region" evidence="16">
    <location>
        <begin position="332"/>
        <end position="373"/>
    </location>
</feature>
<evidence type="ECO:0000256" key="5">
    <source>
        <dbReference type="ARBA" id="ARBA00022519"/>
    </source>
</evidence>
<keyword evidence="12" id="KW-1133">Transmembrane helix</keyword>
<dbReference type="InterPro" id="IPR005467">
    <property type="entry name" value="His_kinase_dom"/>
</dbReference>
<evidence type="ECO:0000256" key="14">
    <source>
        <dbReference type="ARBA" id="ARBA00023136"/>
    </source>
</evidence>
<evidence type="ECO:0000256" key="2">
    <source>
        <dbReference type="ARBA" id="ARBA00004429"/>
    </source>
</evidence>
<evidence type="ECO:0000256" key="13">
    <source>
        <dbReference type="ARBA" id="ARBA00023012"/>
    </source>
</evidence>
<evidence type="ECO:0000256" key="15">
    <source>
        <dbReference type="ARBA" id="ARBA00073143"/>
    </source>
</evidence>
<reference evidence="18 19" key="1">
    <citation type="submission" date="2018-08" db="EMBL/GenBank/DDBJ databases">
        <title>Paraburkholderia sp. DHOM06 isolated from forest soil.</title>
        <authorList>
            <person name="Gao Z.-H."/>
            <person name="Qiu L.-H."/>
        </authorList>
    </citation>
    <scope>NUCLEOTIDE SEQUENCE [LARGE SCALE GENOMIC DNA]</scope>
    <source>
        <strain evidence="18 19">DHOM06</strain>
    </source>
</reference>
<evidence type="ECO:0000313" key="18">
    <source>
        <dbReference type="EMBL" id="RDU99949.1"/>
    </source>
</evidence>
<dbReference type="PRINTS" id="PR00344">
    <property type="entry name" value="BCTRLSENSOR"/>
</dbReference>
<dbReference type="InterPro" id="IPR017055">
    <property type="entry name" value="Sig_transdc_His_kinase_DctB"/>
</dbReference>
<dbReference type="GO" id="GO:0005886">
    <property type="term" value="C:plasma membrane"/>
    <property type="evidence" value="ECO:0007669"/>
    <property type="project" value="UniProtKB-SubCell"/>
</dbReference>
<dbReference type="PIRSF" id="PIRSF036431">
    <property type="entry name" value="STHK_DctB"/>
    <property type="match status" value="1"/>
</dbReference>
<dbReference type="EC" id="2.7.13.3" evidence="3"/>
<evidence type="ECO:0000256" key="16">
    <source>
        <dbReference type="SAM" id="Coils"/>
    </source>
</evidence>
<dbReference type="SUPFAM" id="SSF55874">
    <property type="entry name" value="ATPase domain of HSP90 chaperone/DNA topoisomerase II/histidine kinase"/>
    <property type="match status" value="1"/>
</dbReference>
<evidence type="ECO:0000256" key="6">
    <source>
        <dbReference type="ARBA" id="ARBA00022553"/>
    </source>
</evidence>